<keyword evidence="3" id="KW-0276">Fatty acid metabolism</keyword>
<dbReference type="Gene3D" id="3.40.50.720">
    <property type="entry name" value="NAD(P)-binding Rossmann-like Domain"/>
    <property type="match status" value="1"/>
</dbReference>
<evidence type="ECO:0000256" key="2">
    <source>
        <dbReference type="ARBA" id="ARBA00007005"/>
    </source>
</evidence>
<dbReference type="Pfam" id="PF00725">
    <property type="entry name" value="3HCDH"/>
    <property type="match status" value="1"/>
</dbReference>
<dbReference type="PANTHER" id="PTHR43612:SF3">
    <property type="entry name" value="TRIFUNCTIONAL ENZYME SUBUNIT ALPHA, MITOCHONDRIAL"/>
    <property type="match status" value="1"/>
</dbReference>
<dbReference type="GO" id="GO:0016509">
    <property type="term" value="F:long-chain (3S)-3-hydroxyacyl-CoA dehydrogenase (NAD+) activity"/>
    <property type="evidence" value="ECO:0007669"/>
    <property type="project" value="TreeGrafter"/>
</dbReference>
<keyword evidence="9" id="KW-0511">Multifunctional enzyme</keyword>
<evidence type="ECO:0000259" key="11">
    <source>
        <dbReference type="Pfam" id="PF00725"/>
    </source>
</evidence>
<evidence type="ECO:0000256" key="9">
    <source>
        <dbReference type="ARBA" id="ARBA00023268"/>
    </source>
</evidence>
<comment type="pathway">
    <text evidence="1">Lipid metabolism; fatty acid beta-oxidation.</text>
</comment>
<dbReference type="InterPro" id="IPR050136">
    <property type="entry name" value="FA_oxidation_alpha_subunit"/>
</dbReference>
<evidence type="ECO:0000256" key="5">
    <source>
        <dbReference type="ARBA" id="ARBA00023002"/>
    </source>
</evidence>
<dbReference type="EMBL" id="CACSII010000019">
    <property type="protein sequence ID" value="CAA0117321.1"/>
    <property type="molecule type" value="Genomic_DNA"/>
</dbReference>
<evidence type="ECO:0000313" key="14">
    <source>
        <dbReference type="Proteomes" id="UP000434580"/>
    </source>
</evidence>
<keyword evidence="6" id="KW-0520">NAD</keyword>
<keyword evidence="8" id="KW-0456">Lyase</keyword>
<dbReference type="Gene3D" id="3.90.226.10">
    <property type="entry name" value="2-enoyl-CoA Hydratase, Chain A, domain 1"/>
    <property type="match status" value="1"/>
</dbReference>
<evidence type="ECO:0000313" key="13">
    <source>
        <dbReference type="EMBL" id="CAA0117321.1"/>
    </source>
</evidence>
<dbReference type="AlphaFoldDB" id="A0A5S9QGZ9"/>
<dbReference type="InterPro" id="IPR006108">
    <property type="entry name" value="3HC_DH_C"/>
</dbReference>
<reference evidence="13 14" key="1">
    <citation type="submission" date="2019-11" db="EMBL/GenBank/DDBJ databases">
        <authorList>
            <person name="Holert J."/>
        </authorList>
    </citation>
    <scope>NUCLEOTIDE SEQUENCE [LARGE SCALE GENOMIC DNA]</scope>
    <source>
        <strain evidence="13">BC5_2</strain>
    </source>
</reference>
<dbReference type="Pfam" id="PF02737">
    <property type="entry name" value="3HCDH_N"/>
    <property type="match status" value="1"/>
</dbReference>
<dbReference type="CDD" id="cd06558">
    <property type="entry name" value="crotonase-like"/>
    <property type="match status" value="1"/>
</dbReference>
<dbReference type="Pfam" id="PF00378">
    <property type="entry name" value="ECH_1"/>
    <property type="match status" value="1"/>
</dbReference>
<evidence type="ECO:0000256" key="7">
    <source>
        <dbReference type="ARBA" id="ARBA00023098"/>
    </source>
</evidence>
<dbReference type="UniPathway" id="UPA00659"/>
<evidence type="ECO:0000256" key="8">
    <source>
        <dbReference type="ARBA" id="ARBA00023239"/>
    </source>
</evidence>
<dbReference type="PANTHER" id="PTHR43612">
    <property type="entry name" value="TRIFUNCTIONAL ENZYME SUBUNIT ALPHA"/>
    <property type="match status" value="1"/>
</dbReference>
<dbReference type="InterPro" id="IPR006176">
    <property type="entry name" value="3-OHacyl-CoA_DH_NAD-bd"/>
</dbReference>
<evidence type="ECO:0000256" key="6">
    <source>
        <dbReference type="ARBA" id="ARBA00023027"/>
    </source>
</evidence>
<dbReference type="GO" id="GO:0004300">
    <property type="term" value="F:enoyl-CoA hydratase activity"/>
    <property type="evidence" value="ECO:0007669"/>
    <property type="project" value="TreeGrafter"/>
</dbReference>
<evidence type="ECO:0000259" key="12">
    <source>
        <dbReference type="Pfam" id="PF02737"/>
    </source>
</evidence>
<sequence>MMTNRSIHIEKDADNIIHLILDNPRGSANLLNTDFISDLIDVCQEVEQTDHIGVIIRSAKATFMAGGDLDMLYQVDTNSAGMFYDSVESFKHAMRRLETGGKPVVACINGAALGGGLELALSCHHRISLDDNVTLGLPEVTLGLLPGGGGIVRMVRLLGLQQAMPYLTEGKKFDPAKGQTLGIIHDIVADEETLFKNAVRWIKDNPESHQPWDEKGYRIPGGKPDHPAMAQLLPIAPAMMRNQTKGTLPAPEYILCAMVEGAQVDFDTALRIESRYFVNLTTHQVAKNMIHTFWYQLNEIKAGASRPDLPASSPRQKIGILGAGMMGSGIAYACADIGIDVVLKDVTLESAKNGKAYSEKRLQKRIDNGRLTAEQAKTVLSAIHPTDNAGDLAECDLIIEAVFEDRQLKAQVTQEAEPHLSDHGIFSSNTSTLPISGLSQASLNPEKFIGLHFFSPADKMPLVEIICGQNTSDETLAIAYDFVLQIGKTPIVVNDSRGFFTSRVFGMFCLEGAAMLGEGIPAATIENAAFLAGFPVGPLAVVDEVSLTLLNKIKQQEISDLEAEGNTYNPHPGDLVIDAMLSKSRAGKAAGAGFYNYPASDKKYLWPGLTSITKAETTPTPLDDIKDRLLFIMALETAHCYDEGVLTSTRDANIGSIFGIGYPPWTGGALQFIRQYGIEAFNQRANYLAERYGDRFSLPDSLISGSATHIFSKEP</sequence>
<dbReference type="Proteomes" id="UP000434580">
    <property type="component" value="Unassembled WGS sequence"/>
</dbReference>
<dbReference type="SUPFAM" id="SSF48179">
    <property type="entry name" value="6-phosphogluconate dehydrogenase C-terminal domain-like"/>
    <property type="match status" value="2"/>
</dbReference>
<name>A0A5S9QGZ9_9GAMM</name>
<dbReference type="FunFam" id="3.40.50.720:FF:000009">
    <property type="entry name" value="Fatty oxidation complex, alpha subunit"/>
    <property type="match status" value="1"/>
</dbReference>
<evidence type="ECO:0000256" key="10">
    <source>
        <dbReference type="ARBA" id="ARBA00049556"/>
    </source>
</evidence>
<dbReference type="SUPFAM" id="SSF51735">
    <property type="entry name" value="NAD(P)-binding Rossmann-fold domains"/>
    <property type="match status" value="1"/>
</dbReference>
<keyword evidence="7" id="KW-0443">Lipid metabolism</keyword>
<comment type="catalytic activity">
    <reaction evidence="10">
        <text>a (3S)-3-hydroxyacyl-CoA + NAD(+) = a 3-oxoacyl-CoA + NADH + H(+)</text>
        <dbReference type="Rhea" id="RHEA:22432"/>
        <dbReference type="ChEBI" id="CHEBI:15378"/>
        <dbReference type="ChEBI" id="CHEBI:57318"/>
        <dbReference type="ChEBI" id="CHEBI:57540"/>
        <dbReference type="ChEBI" id="CHEBI:57945"/>
        <dbReference type="ChEBI" id="CHEBI:90726"/>
        <dbReference type="EC" id="1.1.1.35"/>
    </reaction>
</comment>
<dbReference type="InterPro" id="IPR008927">
    <property type="entry name" value="6-PGluconate_DH-like_C_sf"/>
</dbReference>
<dbReference type="InterPro" id="IPR001753">
    <property type="entry name" value="Enoyl-CoA_hydra/iso"/>
</dbReference>
<feature type="domain" description="3-hydroxyacyl-CoA dehydrogenase NAD binding" evidence="12">
    <location>
        <begin position="317"/>
        <end position="495"/>
    </location>
</feature>
<evidence type="ECO:0000256" key="4">
    <source>
        <dbReference type="ARBA" id="ARBA00022963"/>
    </source>
</evidence>
<proteinExistence type="inferred from homology"/>
<organism evidence="13 14">
    <name type="scientific">BD1-7 clade bacterium</name>
    <dbReference type="NCBI Taxonomy" id="2029982"/>
    <lineage>
        <taxon>Bacteria</taxon>
        <taxon>Pseudomonadati</taxon>
        <taxon>Pseudomonadota</taxon>
        <taxon>Gammaproteobacteria</taxon>
        <taxon>Cellvibrionales</taxon>
        <taxon>Spongiibacteraceae</taxon>
        <taxon>BD1-7 clade</taxon>
    </lineage>
</organism>
<evidence type="ECO:0000256" key="3">
    <source>
        <dbReference type="ARBA" id="ARBA00022832"/>
    </source>
</evidence>
<feature type="domain" description="3-hydroxyacyl-CoA dehydrogenase C-terminal" evidence="11">
    <location>
        <begin position="498"/>
        <end position="597"/>
    </location>
</feature>
<evidence type="ECO:0000256" key="1">
    <source>
        <dbReference type="ARBA" id="ARBA00005005"/>
    </source>
</evidence>
<dbReference type="InterPro" id="IPR029045">
    <property type="entry name" value="ClpP/crotonase-like_dom_sf"/>
</dbReference>
<dbReference type="GO" id="GO:0006635">
    <property type="term" value="P:fatty acid beta-oxidation"/>
    <property type="evidence" value="ECO:0007669"/>
    <property type="project" value="UniProtKB-UniPathway"/>
</dbReference>
<dbReference type="Gene3D" id="1.10.1040.50">
    <property type="match status" value="1"/>
</dbReference>
<keyword evidence="4" id="KW-0442">Lipid degradation</keyword>
<comment type="similarity">
    <text evidence="2">In the central section; belongs to the 3-hydroxyacyl-CoA dehydrogenase family.</text>
</comment>
<protein>
    <submittedName>
        <fullName evidence="13">Fatty acid oxidation complex subunit alpha</fullName>
    </submittedName>
</protein>
<gene>
    <name evidence="13" type="primary">fadJ_1</name>
    <name evidence="13" type="ORF">DPBNPPHM_02251</name>
</gene>
<accession>A0A5S9QGZ9</accession>
<keyword evidence="5" id="KW-0560">Oxidoreductase</keyword>
<dbReference type="InterPro" id="IPR036291">
    <property type="entry name" value="NAD(P)-bd_dom_sf"/>
</dbReference>
<dbReference type="SUPFAM" id="SSF52096">
    <property type="entry name" value="ClpP/crotonase"/>
    <property type="match status" value="1"/>
</dbReference>
<dbReference type="GO" id="GO:0070403">
    <property type="term" value="F:NAD+ binding"/>
    <property type="evidence" value="ECO:0007669"/>
    <property type="project" value="InterPro"/>
</dbReference>